<evidence type="ECO:0000313" key="6">
    <source>
        <dbReference type="Proteomes" id="UP000463051"/>
    </source>
</evidence>
<dbReference type="PANTHER" id="PTHR22604:SF105">
    <property type="entry name" value="TRANS-1,2-DIHYDROBENZENE-1,2-DIOL DEHYDROGENASE"/>
    <property type="match status" value="1"/>
</dbReference>
<evidence type="ECO:0000313" key="5">
    <source>
        <dbReference type="EMBL" id="MRN57274.1"/>
    </source>
</evidence>
<dbReference type="SUPFAM" id="SSF51735">
    <property type="entry name" value="NAD(P)-binding Rossmann-fold domains"/>
    <property type="match status" value="1"/>
</dbReference>
<protein>
    <submittedName>
        <fullName evidence="5">Gfo/Idh/MocA family oxidoreductase</fullName>
    </submittedName>
</protein>
<evidence type="ECO:0000256" key="2">
    <source>
        <dbReference type="ARBA" id="ARBA00023002"/>
    </source>
</evidence>
<comment type="caution">
    <text evidence="5">The sequence shown here is derived from an EMBL/GenBank/DDBJ whole genome shotgun (WGS) entry which is preliminary data.</text>
</comment>
<dbReference type="InterPro" id="IPR000683">
    <property type="entry name" value="Gfo/Idh/MocA-like_OxRdtase_N"/>
</dbReference>
<dbReference type="InterPro" id="IPR050984">
    <property type="entry name" value="Gfo/Idh/MocA_domain"/>
</dbReference>
<dbReference type="GO" id="GO:0000166">
    <property type="term" value="F:nucleotide binding"/>
    <property type="evidence" value="ECO:0007669"/>
    <property type="project" value="InterPro"/>
</dbReference>
<dbReference type="GO" id="GO:0016491">
    <property type="term" value="F:oxidoreductase activity"/>
    <property type="evidence" value="ECO:0007669"/>
    <property type="project" value="UniProtKB-KW"/>
</dbReference>
<evidence type="ECO:0000259" key="4">
    <source>
        <dbReference type="Pfam" id="PF22725"/>
    </source>
</evidence>
<feature type="domain" description="GFO/IDH/MocA-like oxidoreductase" evidence="4">
    <location>
        <begin position="134"/>
        <end position="243"/>
    </location>
</feature>
<accession>A0A7X2HBV9</accession>
<comment type="similarity">
    <text evidence="1">Belongs to the Gfo/Idh/MocA family.</text>
</comment>
<dbReference type="Proteomes" id="UP000463051">
    <property type="component" value="Unassembled WGS sequence"/>
</dbReference>
<feature type="domain" description="Gfo/Idh/MocA-like oxidoreductase N-terminal" evidence="3">
    <location>
        <begin position="4"/>
        <end position="118"/>
    </location>
</feature>
<gene>
    <name evidence="5" type="ORF">GJB61_30540</name>
</gene>
<dbReference type="Gene3D" id="3.40.50.720">
    <property type="entry name" value="NAD(P)-binding Rossmann-like Domain"/>
    <property type="match status" value="1"/>
</dbReference>
<dbReference type="Pfam" id="PF22725">
    <property type="entry name" value="GFO_IDH_MocA_C3"/>
    <property type="match status" value="1"/>
</dbReference>
<dbReference type="SUPFAM" id="SSF55347">
    <property type="entry name" value="Glyceraldehyde-3-phosphate dehydrogenase-like, C-terminal domain"/>
    <property type="match status" value="1"/>
</dbReference>
<evidence type="ECO:0000256" key="1">
    <source>
        <dbReference type="ARBA" id="ARBA00010928"/>
    </source>
</evidence>
<name>A0A7X2HBV9_9BACL</name>
<proteinExistence type="inferred from homology"/>
<evidence type="ECO:0000259" key="3">
    <source>
        <dbReference type="Pfam" id="PF01408"/>
    </source>
</evidence>
<dbReference type="InterPro" id="IPR036291">
    <property type="entry name" value="NAD(P)-bd_dom_sf"/>
</dbReference>
<organism evidence="5 6">
    <name type="scientific">Paenibacillus monticola</name>
    <dbReference type="NCBI Taxonomy" id="2666075"/>
    <lineage>
        <taxon>Bacteria</taxon>
        <taxon>Bacillati</taxon>
        <taxon>Bacillota</taxon>
        <taxon>Bacilli</taxon>
        <taxon>Bacillales</taxon>
        <taxon>Paenibacillaceae</taxon>
        <taxon>Paenibacillus</taxon>
    </lineage>
</organism>
<dbReference type="Pfam" id="PF01408">
    <property type="entry name" value="GFO_IDH_MocA"/>
    <property type="match status" value="1"/>
</dbReference>
<dbReference type="Gene3D" id="3.30.360.10">
    <property type="entry name" value="Dihydrodipicolinate Reductase, domain 2"/>
    <property type="match status" value="1"/>
</dbReference>
<dbReference type="RefSeq" id="WP_154122759.1">
    <property type="nucleotide sequence ID" value="NZ_WJXB01000023.1"/>
</dbReference>
<keyword evidence="6" id="KW-1185">Reference proteome</keyword>
<dbReference type="InterPro" id="IPR055170">
    <property type="entry name" value="GFO_IDH_MocA-like_dom"/>
</dbReference>
<reference evidence="5 6" key="1">
    <citation type="submission" date="2019-11" db="EMBL/GenBank/DDBJ databases">
        <title>Paenibacillus monticola sp. nov., a novel PGPR strain isolated from mountain sample in China.</title>
        <authorList>
            <person name="Zhao Q."/>
            <person name="Li H.-P."/>
            <person name="Zhang J.-L."/>
        </authorList>
    </citation>
    <scope>NUCLEOTIDE SEQUENCE [LARGE SCALE GENOMIC DNA]</scope>
    <source>
        <strain evidence="5 6">LC-T2</strain>
    </source>
</reference>
<sequence length="331" mass="37740">MRPIHIGVIGCAQILERSLIDPMAQCEGYQIYGIASRSLSKAEQYAKNYGIPVAFNSYEALLHSSEIDMVYIVLSNDLHKEWAVQAVQANKHVLVEKPLCLSSTEFSEIEQANKKGKVHILEGLMVQHHPWQDKVKSIVDEKPYGRLHHIDSSICIVPKYDLTQNYRSVPDKGGGSFHDLGCYWLQFLQKIVGLEPVEYRASSAFDGPNGCDMTFEARLQYADGLYAALVTSFEQPYKSAHTLYFEQATVTINDFFRASLGRYKISVKIDLHTHAGSEKIYFEPQNYYTNQLSFFHDVITGKKQNLPLADSLERITWTEAIYQFAKERRNP</sequence>
<keyword evidence="2" id="KW-0560">Oxidoreductase</keyword>
<dbReference type="AlphaFoldDB" id="A0A7X2HBV9"/>
<dbReference type="EMBL" id="WJXB01000023">
    <property type="protein sequence ID" value="MRN57274.1"/>
    <property type="molecule type" value="Genomic_DNA"/>
</dbReference>
<dbReference type="PANTHER" id="PTHR22604">
    <property type="entry name" value="OXIDOREDUCTASES"/>
    <property type="match status" value="1"/>
</dbReference>